<dbReference type="RefSeq" id="WP_168671968.1">
    <property type="nucleotide sequence ID" value="NZ_JAAVTK010000002.1"/>
</dbReference>
<evidence type="ECO:0000313" key="2">
    <source>
        <dbReference type="Proteomes" id="UP000717634"/>
    </source>
</evidence>
<dbReference type="EMBL" id="JAAVTK010000002">
    <property type="protein sequence ID" value="NKI88330.1"/>
    <property type="molecule type" value="Genomic_DNA"/>
</dbReference>
<accession>A0ABX1HEM5</accession>
<keyword evidence="2" id="KW-1185">Reference proteome</keyword>
<reference evidence="1 2" key="1">
    <citation type="submission" date="2020-03" db="EMBL/GenBank/DDBJ databases">
        <title>Genomic Encyclopedia of Type Strains, Phase IV (KMG-V): Genome sequencing to study the core and pangenomes of soil and plant-associated prokaryotes.</title>
        <authorList>
            <person name="Whitman W."/>
        </authorList>
    </citation>
    <scope>NUCLEOTIDE SEQUENCE [LARGE SCALE GENOMIC DNA]</scope>
    <source>
        <strain evidence="1 2">1B</strain>
    </source>
</reference>
<protein>
    <submittedName>
        <fullName evidence="1">Uncharacterized protein</fullName>
    </submittedName>
</protein>
<gene>
    <name evidence="1" type="ORF">HBN54_000917</name>
</gene>
<proteinExistence type="predicted"/>
<name>A0ABX1HEM5_9BACT</name>
<dbReference type="Proteomes" id="UP000717634">
    <property type="component" value="Unassembled WGS sequence"/>
</dbReference>
<organism evidence="1 2">
    <name type="scientific">Hymenobacter artigasi</name>
    <dbReference type="NCBI Taxonomy" id="2719616"/>
    <lineage>
        <taxon>Bacteria</taxon>
        <taxon>Pseudomonadati</taxon>
        <taxon>Bacteroidota</taxon>
        <taxon>Cytophagia</taxon>
        <taxon>Cytophagales</taxon>
        <taxon>Hymenobacteraceae</taxon>
        <taxon>Hymenobacter</taxon>
    </lineage>
</organism>
<sequence>MQKIDALSDLITVLSEYVDKTIDGAIHVHPPHTKSSPDVVQLSIDVGYGYDEFSGLLDKALFEQHKDAFDYAEPVFNGESGYYHGLSQRVVDELERREFAAARLRKLLALGGSASTPSNGAWSALES</sequence>
<evidence type="ECO:0000313" key="1">
    <source>
        <dbReference type="EMBL" id="NKI88330.1"/>
    </source>
</evidence>
<comment type="caution">
    <text evidence="1">The sequence shown here is derived from an EMBL/GenBank/DDBJ whole genome shotgun (WGS) entry which is preliminary data.</text>
</comment>